<comment type="caution">
    <text evidence="3">The sequence shown here is derived from an EMBL/GenBank/DDBJ whole genome shotgun (WGS) entry which is preliminary data.</text>
</comment>
<organism evidence="3 4">
    <name type="scientific">Streptomyces mesophilus</name>
    <dbReference type="NCBI Taxonomy" id="1775132"/>
    <lineage>
        <taxon>Bacteria</taxon>
        <taxon>Bacillati</taxon>
        <taxon>Actinomycetota</taxon>
        <taxon>Actinomycetes</taxon>
        <taxon>Kitasatosporales</taxon>
        <taxon>Streptomycetaceae</taxon>
        <taxon>Streptomyces</taxon>
    </lineage>
</organism>
<dbReference type="PANTHER" id="PTHR33824:SF7">
    <property type="entry name" value="POLYKETIDE CYCLASE_DEHYDRASE AND LIPID TRANSPORT SUPERFAMILY PROTEIN"/>
    <property type="match status" value="1"/>
</dbReference>
<evidence type="ECO:0000313" key="4">
    <source>
        <dbReference type="Proteomes" id="UP000481109"/>
    </source>
</evidence>
<keyword evidence="4" id="KW-1185">Reference proteome</keyword>
<dbReference type="Proteomes" id="UP000481109">
    <property type="component" value="Unassembled WGS sequence"/>
</dbReference>
<name>A0A6G4XFB2_9ACTN</name>
<sequence>MSMIEGSVDVDVPVRTAYNQWTQFESFPRFMDGVERVDKPQATLSHWVTRIAGVTREFDAKVVEQRPDELVAWCSLDEPHHAGTVRFEPLGDSRCRVTYRLEFAPQGLLERTGDALGLVGRQVQGSLRGFKEYIEGQGKETGEWRGTISGGQVKPHAEHTPRPVPHWPTG</sequence>
<feature type="domain" description="Coenzyme Q-binding protein COQ10 START" evidence="2">
    <location>
        <begin position="10"/>
        <end position="125"/>
    </location>
</feature>
<dbReference type="PANTHER" id="PTHR33824">
    <property type="entry name" value="POLYKETIDE CYCLASE/DEHYDRASE AND LIPID TRANSPORT SUPERFAMILY PROTEIN"/>
    <property type="match status" value="1"/>
</dbReference>
<proteinExistence type="predicted"/>
<dbReference type="CDD" id="cd07817">
    <property type="entry name" value="SRPBCC_8"/>
    <property type="match status" value="1"/>
</dbReference>
<dbReference type="InterPro" id="IPR005031">
    <property type="entry name" value="COQ10_START"/>
</dbReference>
<dbReference type="InterPro" id="IPR047137">
    <property type="entry name" value="ORF3"/>
</dbReference>
<feature type="region of interest" description="Disordered" evidence="1">
    <location>
        <begin position="141"/>
        <end position="170"/>
    </location>
</feature>
<dbReference type="Pfam" id="PF03364">
    <property type="entry name" value="Polyketide_cyc"/>
    <property type="match status" value="1"/>
</dbReference>
<dbReference type="RefSeq" id="WP_165331057.1">
    <property type="nucleotide sequence ID" value="NZ_JAAKZW010000016.1"/>
</dbReference>
<gene>
    <name evidence="3" type="ORF">G6045_07585</name>
</gene>
<evidence type="ECO:0000256" key="1">
    <source>
        <dbReference type="SAM" id="MobiDB-lite"/>
    </source>
</evidence>
<dbReference type="InterPro" id="IPR023393">
    <property type="entry name" value="START-like_dom_sf"/>
</dbReference>
<dbReference type="Gene3D" id="3.30.530.20">
    <property type="match status" value="1"/>
</dbReference>
<dbReference type="AlphaFoldDB" id="A0A6G4XFB2"/>
<dbReference type="EMBL" id="JAAKZW010000016">
    <property type="protein sequence ID" value="NGO75540.1"/>
    <property type="molecule type" value="Genomic_DNA"/>
</dbReference>
<evidence type="ECO:0000313" key="3">
    <source>
        <dbReference type="EMBL" id="NGO75540.1"/>
    </source>
</evidence>
<evidence type="ECO:0000259" key="2">
    <source>
        <dbReference type="Pfam" id="PF03364"/>
    </source>
</evidence>
<protein>
    <submittedName>
        <fullName evidence="3">SRPBCC family protein</fullName>
    </submittedName>
</protein>
<accession>A0A6G4XFB2</accession>
<dbReference type="SUPFAM" id="SSF55961">
    <property type="entry name" value="Bet v1-like"/>
    <property type="match status" value="1"/>
</dbReference>
<reference evidence="3 4" key="1">
    <citation type="submission" date="2020-02" db="EMBL/GenBank/DDBJ databases">
        <title>Whole-genome analyses of novel actinobacteria.</title>
        <authorList>
            <person name="Sahin N."/>
            <person name="Tokatli A."/>
        </authorList>
    </citation>
    <scope>NUCLEOTIDE SEQUENCE [LARGE SCALE GENOMIC DNA]</scope>
    <source>
        <strain evidence="3 4">YC504</strain>
    </source>
</reference>